<dbReference type="GeneID" id="105031489"/>
<accession>A0A3P9AEQ2</accession>
<dbReference type="NCBIfam" id="TIGR01354">
    <property type="entry name" value="cyt_deam_tetra"/>
    <property type="match status" value="1"/>
</dbReference>
<dbReference type="InterPro" id="IPR050202">
    <property type="entry name" value="Cyt/Deoxycyt_deaminase"/>
</dbReference>
<dbReference type="PANTHER" id="PTHR11644">
    <property type="entry name" value="CYTIDINE DEAMINASE"/>
    <property type="match status" value="1"/>
</dbReference>
<dbReference type="PROSITE" id="PS51747">
    <property type="entry name" value="CYT_DCMP_DEAMINASES_2"/>
    <property type="match status" value="1"/>
</dbReference>
<keyword evidence="13" id="KW-1133">Transmembrane helix</keyword>
<comment type="function">
    <text evidence="2">This enzyme scavenges exogenous and endogenous cytidine and 2'-deoxycytidine for UMP synthesis.</text>
</comment>
<keyword evidence="13" id="KW-0472">Membrane</keyword>
<dbReference type="GO" id="GO:0005829">
    <property type="term" value="C:cytosol"/>
    <property type="evidence" value="ECO:0007669"/>
    <property type="project" value="TreeGrafter"/>
</dbReference>
<feature type="domain" description="CMP/dCMP-type deaminase" evidence="14">
    <location>
        <begin position="139"/>
        <end position="266"/>
    </location>
</feature>
<keyword evidence="7 12" id="KW-0862">Zinc</keyword>
<dbReference type="OrthoDB" id="414540at2759"/>
<dbReference type="InterPro" id="IPR016193">
    <property type="entry name" value="Cytidine_deaminase-like"/>
</dbReference>
<name>A0A3P9AEQ2_ESOLU</name>
<evidence type="ECO:0000256" key="1">
    <source>
        <dbReference type="ARBA" id="ARBA00001947"/>
    </source>
</evidence>
<dbReference type="GO" id="GO:0004126">
    <property type="term" value="F:cytidine deaminase activity"/>
    <property type="evidence" value="ECO:0007669"/>
    <property type="project" value="UniProtKB-EC"/>
</dbReference>
<feature type="transmembrane region" description="Helical" evidence="13">
    <location>
        <begin position="45"/>
        <end position="66"/>
    </location>
</feature>
<evidence type="ECO:0000256" key="10">
    <source>
        <dbReference type="PIRSR" id="PIRSR606262-1"/>
    </source>
</evidence>
<evidence type="ECO:0000313" key="16">
    <source>
        <dbReference type="Proteomes" id="UP000265140"/>
    </source>
</evidence>
<dbReference type="Gene3D" id="3.40.140.10">
    <property type="entry name" value="Cytidine Deaminase, domain 2"/>
    <property type="match status" value="1"/>
</dbReference>
<dbReference type="GO" id="GO:0072527">
    <property type="term" value="P:pyrimidine-containing compound metabolic process"/>
    <property type="evidence" value="ECO:0007669"/>
    <property type="project" value="UniProtKB-ARBA"/>
</dbReference>
<reference evidence="15" key="3">
    <citation type="submission" date="2025-08" db="UniProtKB">
        <authorList>
            <consortium name="Ensembl"/>
        </authorList>
    </citation>
    <scope>IDENTIFICATION</scope>
</reference>
<evidence type="ECO:0000256" key="3">
    <source>
        <dbReference type="ARBA" id="ARBA00006576"/>
    </source>
</evidence>
<dbReference type="GeneTree" id="ENSGT00940000167107"/>
<dbReference type="CDD" id="cd01283">
    <property type="entry name" value="cytidine_deaminase"/>
    <property type="match status" value="1"/>
</dbReference>
<organism evidence="15 16">
    <name type="scientific">Esox lucius</name>
    <name type="common">Northern pike</name>
    <dbReference type="NCBI Taxonomy" id="8010"/>
    <lineage>
        <taxon>Eukaryota</taxon>
        <taxon>Metazoa</taxon>
        <taxon>Chordata</taxon>
        <taxon>Craniata</taxon>
        <taxon>Vertebrata</taxon>
        <taxon>Euteleostomi</taxon>
        <taxon>Actinopterygii</taxon>
        <taxon>Neopterygii</taxon>
        <taxon>Teleostei</taxon>
        <taxon>Protacanthopterygii</taxon>
        <taxon>Esociformes</taxon>
        <taxon>Esocidae</taxon>
        <taxon>Esox</taxon>
    </lineage>
</organism>
<protein>
    <recommendedName>
        <fullName evidence="4">cytidine deaminase</fullName>
        <ecNumber evidence="4">3.5.4.5</ecNumber>
    </recommendedName>
    <alternativeName>
        <fullName evidence="8">Cytidine aminohydrolase</fullName>
    </alternativeName>
</protein>
<evidence type="ECO:0000256" key="2">
    <source>
        <dbReference type="ARBA" id="ARBA00003949"/>
    </source>
</evidence>
<keyword evidence="6" id="KW-0378">Hydrolase</keyword>
<feature type="transmembrane region" description="Helical" evidence="13">
    <location>
        <begin position="73"/>
        <end position="101"/>
    </location>
</feature>
<reference evidence="16" key="1">
    <citation type="journal article" date="2014" name="PLoS ONE">
        <title>The genome and linkage map of the northern pike (Esox lucius): conserved synteny revealed between the salmonid sister group and the Neoteleostei.</title>
        <authorList>
            <person name="Rondeau E.B."/>
            <person name="Minkley D.R."/>
            <person name="Leong J.S."/>
            <person name="Messmer A.M."/>
            <person name="Jantzen J.R."/>
            <person name="von Schalburg K.R."/>
            <person name="Lemon C."/>
            <person name="Bird N.H."/>
            <person name="Koop B.F."/>
        </authorList>
    </citation>
    <scope>NUCLEOTIDE SEQUENCE</scope>
</reference>
<dbReference type="EC" id="3.5.4.5" evidence="4"/>
<dbReference type="Ensembl" id="ENSELUT00000030345.3">
    <property type="protein sequence ID" value="ENSELUP00000039232.2"/>
    <property type="gene ID" value="ENSELUG00000019315.3"/>
</dbReference>
<evidence type="ECO:0000256" key="12">
    <source>
        <dbReference type="PIRSR" id="PIRSR606262-3"/>
    </source>
</evidence>
<evidence type="ECO:0000256" key="7">
    <source>
        <dbReference type="ARBA" id="ARBA00022833"/>
    </source>
</evidence>
<dbReference type="Pfam" id="PF00383">
    <property type="entry name" value="dCMP_cyt_deam_1"/>
    <property type="match status" value="1"/>
</dbReference>
<dbReference type="InParanoid" id="A0A3P9AEQ2"/>
<dbReference type="FunFam" id="3.40.140.10:FF:000008">
    <property type="entry name" value="Cytidine deaminase"/>
    <property type="match status" value="1"/>
</dbReference>
<evidence type="ECO:0000256" key="11">
    <source>
        <dbReference type="PIRSR" id="PIRSR606262-2"/>
    </source>
</evidence>
<feature type="binding site" evidence="12">
    <location>
        <position position="191"/>
    </location>
    <ligand>
        <name>Zn(2+)</name>
        <dbReference type="ChEBI" id="CHEBI:29105"/>
        <note>catalytic</note>
    </ligand>
</feature>
<reference evidence="15" key="4">
    <citation type="submission" date="2025-09" db="UniProtKB">
        <authorList>
            <consortium name="Ensembl"/>
        </authorList>
    </citation>
    <scope>IDENTIFICATION</scope>
</reference>
<evidence type="ECO:0000313" key="15">
    <source>
        <dbReference type="Ensembl" id="ENSELUP00000039232.2"/>
    </source>
</evidence>
<dbReference type="PROSITE" id="PS00903">
    <property type="entry name" value="CYT_DCMP_DEAMINASES_1"/>
    <property type="match status" value="1"/>
</dbReference>
<evidence type="ECO:0000256" key="5">
    <source>
        <dbReference type="ARBA" id="ARBA00022723"/>
    </source>
</evidence>
<dbReference type="InterPro" id="IPR002125">
    <property type="entry name" value="CMP_dCMP_dom"/>
</dbReference>
<dbReference type="GO" id="GO:0042802">
    <property type="term" value="F:identical protein binding"/>
    <property type="evidence" value="ECO:0007669"/>
    <property type="project" value="UniProtKB-ARBA"/>
</dbReference>
<evidence type="ECO:0000256" key="13">
    <source>
        <dbReference type="SAM" id="Phobius"/>
    </source>
</evidence>
<comment type="cofactor">
    <cofactor evidence="1 12">
        <name>Zn(2+)</name>
        <dbReference type="ChEBI" id="CHEBI:29105"/>
    </cofactor>
</comment>
<keyword evidence="13" id="KW-0812">Transmembrane</keyword>
<dbReference type="OMA" id="FAFWINN"/>
<dbReference type="Bgee" id="ENSELUG00000019315">
    <property type="expression patterns" value="Expressed in head kidney and 11 other cell types or tissues"/>
</dbReference>
<feature type="binding site" evidence="12">
    <location>
        <position position="225"/>
    </location>
    <ligand>
        <name>Zn(2+)</name>
        <dbReference type="ChEBI" id="CHEBI:29105"/>
        <note>catalytic</note>
    </ligand>
</feature>
<sequence>METSQRSSILISIIVVLNIIVWMVLMSALGLGAMHLNDCPLQPYIPVYLLVIGATSIASLLLVYFINTLGPGMLSLLTSSCVILLQLFNLVWFLTGCVWVYSIFPLNYDATTGEKYCQRTIYLFAFWFNSLGSICMDNAQVRELVSKCMQARDRAYCPYSRFPVGAAILTAGGAIITGCNVENASYGLTVCAERTAIQRAVAEGHRKFTAIAVTCDIRDSFVGPCGACRQVLIEFGTDLVVYLTKPDGSYKETSLKELLPLPFSPAHLGK</sequence>
<dbReference type="InterPro" id="IPR006262">
    <property type="entry name" value="Cyt_deam_tetra"/>
</dbReference>
<dbReference type="PANTHER" id="PTHR11644:SF26">
    <property type="entry name" value="CYTIDINE DEAMINASE"/>
    <property type="match status" value="1"/>
</dbReference>
<reference evidence="15" key="2">
    <citation type="submission" date="2020-02" db="EMBL/GenBank/DDBJ databases">
        <title>Esox lucius (northern pike) genome, fEsoLuc1, primary haplotype.</title>
        <authorList>
            <person name="Myers G."/>
            <person name="Karagic N."/>
            <person name="Meyer A."/>
            <person name="Pippel M."/>
            <person name="Reichard M."/>
            <person name="Winkler S."/>
            <person name="Tracey A."/>
            <person name="Sims Y."/>
            <person name="Howe K."/>
            <person name="Rhie A."/>
            <person name="Formenti G."/>
            <person name="Durbin R."/>
            <person name="Fedrigo O."/>
            <person name="Jarvis E.D."/>
        </authorList>
    </citation>
    <scope>NUCLEOTIDE SEQUENCE [LARGE SCALE GENOMIC DNA]</scope>
</reference>
<dbReference type="Proteomes" id="UP000265140">
    <property type="component" value="Chromosome 24"/>
</dbReference>
<keyword evidence="5 12" id="KW-0479">Metal-binding</keyword>
<proteinExistence type="inferred from homology"/>
<dbReference type="AlphaFoldDB" id="A0A3P9AEQ2"/>
<evidence type="ECO:0000256" key="4">
    <source>
        <dbReference type="ARBA" id="ARBA00012783"/>
    </source>
</evidence>
<dbReference type="STRING" id="8010.ENSELUP00000039232"/>
<dbReference type="NCBIfam" id="NF004064">
    <property type="entry name" value="PRK05578.1"/>
    <property type="match status" value="1"/>
</dbReference>
<dbReference type="InterPro" id="IPR016192">
    <property type="entry name" value="APOBEC/CMP_deaminase_Zn-bd"/>
</dbReference>
<comment type="catalytic activity">
    <reaction evidence="9">
        <text>cytidine + H2O + H(+) = uridine + NH4(+)</text>
        <dbReference type="Rhea" id="RHEA:16069"/>
        <dbReference type="ChEBI" id="CHEBI:15377"/>
        <dbReference type="ChEBI" id="CHEBI:15378"/>
        <dbReference type="ChEBI" id="CHEBI:16704"/>
        <dbReference type="ChEBI" id="CHEBI:17562"/>
        <dbReference type="ChEBI" id="CHEBI:28938"/>
        <dbReference type="EC" id="3.5.4.5"/>
    </reaction>
</comment>
<dbReference type="KEGG" id="els:105031489"/>
<dbReference type="GO" id="GO:0055086">
    <property type="term" value="P:nucleobase-containing small molecule metabolic process"/>
    <property type="evidence" value="ECO:0007669"/>
    <property type="project" value="UniProtKB-ARBA"/>
</dbReference>
<feature type="binding site" evidence="12">
    <location>
        <position position="228"/>
    </location>
    <ligand>
        <name>Zn(2+)</name>
        <dbReference type="ChEBI" id="CHEBI:29105"/>
        <note>catalytic</note>
    </ligand>
</feature>
<feature type="transmembrane region" description="Helical" evidence="13">
    <location>
        <begin position="9"/>
        <end position="33"/>
    </location>
</feature>
<keyword evidence="16" id="KW-1185">Reference proteome</keyword>
<comment type="similarity">
    <text evidence="3">Belongs to the cytidine and deoxycytidylate deaminase family.</text>
</comment>
<dbReference type="GO" id="GO:0008270">
    <property type="term" value="F:zinc ion binding"/>
    <property type="evidence" value="ECO:0007669"/>
    <property type="project" value="InterPro"/>
</dbReference>
<dbReference type="SUPFAM" id="SSF53927">
    <property type="entry name" value="Cytidine deaminase-like"/>
    <property type="match status" value="1"/>
</dbReference>
<evidence type="ECO:0000259" key="14">
    <source>
        <dbReference type="PROSITE" id="PS51747"/>
    </source>
</evidence>
<dbReference type="RefSeq" id="XP_010904256.2">
    <property type="nucleotide sequence ID" value="XM_010905954.2"/>
</dbReference>
<evidence type="ECO:0000256" key="6">
    <source>
        <dbReference type="ARBA" id="ARBA00022801"/>
    </source>
</evidence>
<evidence type="ECO:0000256" key="8">
    <source>
        <dbReference type="ARBA" id="ARBA00032005"/>
    </source>
</evidence>
<feature type="binding site" evidence="11">
    <location>
        <begin position="180"/>
        <end position="186"/>
    </location>
    <ligand>
        <name>substrate</name>
    </ligand>
</feature>
<feature type="active site" description="Proton donor" evidence="10">
    <location>
        <position position="193"/>
    </location>
</feature>
<evidence type="ECO:0000256" key="9">
    <source>
        <dbReference type="ARBA" id="ARBA00049558"/>
    </source>
</evidence>